<keyword evidence="2" id="KW-1185">Reference proteome</keyword>
<evidence type="ECO:0000313" key="2">
    <source>
        <dbReference type="Proteomes" id="UP000189911"/>
    </source>
</evidence>
<evidence type="ECO:0000313" key="1">
    <source>
        <dbReference type="EMBL" id="SCU92481.1"/>
    </source>
</evidence>
<dbReference type="OrthoDB" id="4063176at2759"/>
<sequence>MLLSSAMISCETPVVYAARYGDIPHFTVCSSESQGFDWNQDIFASQYQQMCKVVYDGHEDCVDELLSQDWNCELHDSPDVFDDENQDVSSQDELRVRRVSQVLMRPRRRSERSLSFVSDSKNGHYQRAETVVIDVEENTEENRRLKRLIMSDRDR</sequence>
<dbReference type="EMBL" id="LT598451">
    <property type="protein sequence ID" value="SCU92481.1"/>
    <property type="molecule type" value="Genomic_DNA"/>
</dbReference>
<dbReference type="Proteomes" id="UP000189911">
    <property type="component" value="Chromosome E"/>
</dbReference>
<proteinExistence type="predicted"/>
<reference evidence="2" key="1">
    <citation type="submission" date="2016-03" db="EMBL/GenBank/DDBJ databases">
        <authorList>
            <person name="Devillers Hugo."/>
        </authorList>
    </citation>
    <scope>NUCLEOTIDE SEQUENCE [LARGE SCALE GENOMIC DNA]</scope>
</reference>
<protein>
    <submittedName>
        <fullName evidence="1">LANO_0E01068g1_1</fullName>
    </submittedName>
</protein>
<gene>
    <name evidence="1" type="ORF">LANO_0E01068G</name>
</gene>
<name>A0A1G4JP24_9SACH</name>
<organism evidence="1 2">
    <name type="scientific">Lachancea nothofagi CBS 11611</name>
    <dbReference type="NCBI Taxonomy" id="1266666"/>
    <lineage>
        <taxon>Eukaryota</taxon>
        <taxon>Fungi</taxon>
        <taxon>Dikarya</taxon>
        <taxon>Ascomycota</taxon>
        <taxon>Saccharomycotina</taxon>
        <taxon>Saccharomycetes</taxon>
        <taxon>Saccharomycetales</taxon>
        <taxon>Saccharomycetaceae</taxon>
        <taxon>Lachancea</taxon>
    </lineage>
</organism>
<accession>A0A1G4JP24</accession>
<dbReference type="AlphaFoldDB" id="A0A1G4JP24"/>